<reference evidence="1 2" key="1">
    <citation type="submission" date="2018-07" db="EMBL/GenBank/DDBJ databases">
        <title>Draft genome of the type strain Streptomyces armeniacus ATCC 15676.</title>
        <authorList>
            <person name="Labana P."/>
            <person name="Gosse J.T."/>
            <person name="Boddy C.N."/>
        </authorList>
    </citation>
    <scope>NUCLEOTIDE SEQUENCE [LARGE SCALE GENOMIC DNA]</scope>
    <source>
        <strain evidence="1 2">ATCC 15676</strain>
    </source>
</reference>
<dbReference type="CDD" id="cd12913">
    <property type="entry name" value="PDC1_MCP_like"/>
    <property type="match status" value="1"/>
</dbReference>
<sequence length="241" mass="26144">MEIRTAAGRVTAVLDDAFGWLDLLADRLRALHEQSRADGRALRAHELTALREPVFARLREHPKLIAGTGVILAEDVLADRSHWLEWWQNRPDGPPAFLEVDHDPASVGFYDYPSAAWFALPRKTGDRVVVGPYVDYSGTDEYMLTLANPVRCGEHFLGVAATDIRADAFESLLLGAIGAAGPPAALVNATGRVVASNTPQKIAGSLVEERELDSAWSEVPVRDSAGRGCAGLPWKVSLLRA</sequence>
<dbReference type="EMBL" id="CP031320">
    <property type="protein sequence ID" value="AXK35047.1"/>
    <property type="molecule type" value="Genomic_DNA"/>
</dbReference>
<name>A0A345XTT1_9ACTN</name>
<evidence type="ECO:0000313" key="1">
    <source>
        <dbReference type="EMBL" id="AXK35047.1"/>
    </source>
</evidence>
<keyword evidence="2" id="KW-1185">Reference proteome</keyword>
<gene>
    <name evidence="1" type="ORF">DVA86_22765</name>
</gene>
<protein>
    <recommendedName>
        <fullName evidence="3">Cache domain-containing protein</fullName>
    </recommendedName>
</protein>
<dbReference type="KEGG" id="sarm:DVA86_22765"/>
<dbReference type="Gene3D" id="3.30.450.20">
    <property type="entry name" value="PAS domain"/>
    <property type="match status" value="1"/>
</dbReference>
<proteinExistence type="predicted"/>
<dbReference type="RefSeq" id="WP_208880936.1">
    <property type="nucleotide sequence ID" value="NZ_CP031320.1"/>
</dbReference>
<accession>A0A345XTT1</accession>
<organism evidence="1 2">
    <name type="scientific">Streptomyces armeniacus</name>
    <dbReference type="NCBI Taxonomy" id="83291"/>
    <lineage>
        <taxon>Bacteria</taxon>
        <taxon>Bacillati</taxon>
        <taxon>Actinomycetota</taxon>
        <taxon>Actinomycetes</taxon>
        <taxon>Kitasatosporales</taxon>
        <taxon>Streptomycetaceae</taxon>
        <taxon>Streptomyces</taxon>
    </lineage>
</organism>
<dbReference type="AlphaFoldDB" id="A0A345XTT1"/>
<evidence type="ECO:0000313" key="2">
    <source>
        <dbReference type="Proteomes" id="UP000254425"/>
    </source>
</evidence>
<evidence type="ECO:0008006" key="3">
    <source>
        <dbReference type="Google" id="ProtNLM"/>
    </source>
</evidence>
<dbReference type="Proteomes" id="UP000254425">
    <property type="component" value="Chromosome"/>
</dbReference>